<dbReference type="Pfam" id="PF03564">
    <property type="entry name" value="DUF1759"/>
    <property type="match status" value="1"/>
</dbReference>
<name>A0AAD9V1H7_ACRCE</name>
<reference evidence="3" key="2">
    <citation type="journal article" date="2023" name="Science">
        <title>Genomic signatures of disease resistance in endangered staghorn corals.</title>
        <authorList>
            <person name="Vollmer S.V."/>
            <person name="Selwyn J.D."/>
            <person name="Despard B.A."/>
            <person name="Roesel C.L."/>
        </authorList>
    </citation>
    <scope>NUCLEOTIDE SEQUENCE</scope>
    <source>
        <strain evidence="3">K2</strain>
    </source>
</reference>
<dbReference type="GO" id="GO:0008270">
    <property type="term" value="F:zinc ion binding"/>
    <property type="evidence" value="ECO:0007669"/>
    <property type="project" value="InterPro"/>
</dbReference>
<evidence type="ECO:0000313" key="4">
    <source>
        <dbReference type="Proteomes" id="UP001249851"/>
    </source>
</evidence>
<sequence>MKLELEMLNQNEIDKQREHEQKILEVELEAKRKMAQTEKEMELKRTTVDIELKMKAEMEQKRLELEKQFGVPITRHTPTIKLPKLELQKFDGNILRWQEFWDSFEASIHKNPNLQPVDKFNYLRAELEGDASAVISGLELTNSNYEVAVNLLQERFGRDELMMDAHYSALLDLPVSLNVTVKLPAKGGDFPDGRVQRHGGEVDSGKHPKGLKPLKKQKSFSSKWSGVITTGALLSGNEESATDSQTRGCFYCQRKDHWSDQCKTYPTVESRKAKIKGNCFICMKPNHLLKDCKVSKPCFHCQKVGNHLRSLCPKRFSSNEESETLAMFTDPLMAPETESSLLVSGEQGLMQTALVDTLNLNTSKKQSTRLLLDCGSQRTYITEDLVNKLQLVSNNTEILTVFTFGSTKPKEFKTAVVEFGLKLKNGYTMNIQANVVPKITGMIQRAPINSKQFEPLLKGHQLADTLPSELEVSTVELLIGNDYYSEFISPERKRLSPGLYLLVSHLGWILSGRLPTEERKTSELSMFLVGGHSCLQYQQSFIPENSEVLMKPNLDEFWKLETIGIKDPANDCDDDQAIQNFHDPVRKTNRRYEVTWPWKEANPRLRDNYQLALGRLNSLLKRIQGKPELLQKYDSIIKDQLKKEVIEEVNDRTEEGCKNHYIPHHAVITPDRKTTKVRIVYDASAKARKGCKSLNGCLHRGPVILEDL</sequence>
<feature type="compositionally biased region" description="Basic and acidic residues" evidence="1">
    <location>
        <begin position="190"/>
        <end position="206"/>
    </location>
</feature>
<dbReference type="InterPro" id="IPR008737">
    <property type="entry name" value="DUF1758"/>
</dbReference>
<dbReference type="PANTHER" id="PTHR47331">
    <property type="entry name" value="PHD-TYPE DOMAIN-CONTAINING PROTEIN"/>
    <property type="match status" value="1"/>
</dbReference>
<feature type="domain" description="CCHC-type" evidence="2">
    <location>
        <begin position="248"/>
        <end position="264"/>
    </location>
</feature>
<dbReference type="GO" id="GO:0003676">
    <property type="term" value="F:nucleic acid binding"/>
    <property type="evidence" value="ECO:0007669"/>
    <property type="project" value="InterPro"/>
</dbReference>
<dbReference type="SUPFAM" id="SSF57756">
    <property type="entry name" value="Retrovirus zinc finger-like domains"/>
    <property type="match status" value="1"/>
</dbReference>
<reference evidence="3" key="1">
    <citation type="journal article" date="2023" name="G3 (Bethesda)">
        <title>Whole genome assembly and annotation of the endangered Caribbean coral Acropora cervicornis.</title>
        <authorList>
            <person name="Selwyn J.D."/>
            <person name="Vollmer S.V."/>
        </authorList>
    </citation>
    <scope>NUCLEOTIDE SEQUENCE</scope>
    <source>
        <strain evidence="3">K2</strain>
    </source>
</reference>
<gene>
    <name evidence="3" type="ORF">P5673_020396</name>
</gene>
<evidence type="ECO:0000256" key="1">
    <source>
        <dbReference type="SAM" id="MobiDB-lite"/>
    </source>
</evidence>
<organism evidence="3 4">
    <name type="scientific">Acropora cervicornis</name>
    <name type="common">Staghorn coral</name>
    <dbReference type="NCBI Taxonomy" id="6130"/>
    <lineage>
        <taxon>Eukaryota</taxon>
        <taxon>Metazoa</taxon>
        <taxon>Cnidaria</taxon>
        <taxon>Anthozoa</taxon>
        <taxon>Hexacorallia</taxon>
        <taxon>Scleractinia</taxon>
        <taxon>Astrocoeniina</taxon>
        <taxon>Acroporidae</taxon>
        <taxon>Acropora</taxon>
    </lineage>
</organism>
<evidence type="ECO:0000259" key="2">
    <source>
        <dbReference type="SMART" id="SM00343"/>
    </source>
</evidence>
<keyword evidence="4" id="KW-1185">Reference proteome</keyword>
<accession>A0AAD9V1H7</accession>
<dbReference type="Gene3D" id="4.10.60.10">
    <property type="entry name" value="Zinc finger, CCHC-type"/>
    <property type="match status" value="1"/>
</dbReference>
<comment type="caution">
    <text evidence="3">The sequence shown here is derived from an EMBL/GenBank/DDBJ whole genome shotgun (WGS) entry which is preliminary data.</text>
</comment>
<dbReference type="InterPro" id="IPR021109">
    <property type="entry name" value="Peptidase_aspartic_dom_sf"/>
</dbReference>
<proteinExistence type="predicted"/>
<feature type="domain" description="CCHC-type" evidence="2">
    <location>
        <begin position="278"/>
        <end position="294"/>
    </location>
</feature>
<dbReference type="Pfam" id="PF05585">
    <property type="entry name" value="DUF1758"/>
    <property type="match status" value="1"/>
</dbReference>
<feature type="region of interest" description="Disordered" evidence="1">
    <location>
        <begin position="190"/>
        <end position="213"/>
    </location>
</feature>
<dbReference type="EMBL" id="JARQWQ010000050">
    <property type="protein sequence ID" value="KAK2557300.1"/>
    <property type="molecule type" value="Genomic_DNA"/>
</dbReference>
<feature type="domain" description="CCHC-type" evidence="2">
    <location>
        <begin position="297"/>
        <end position="314"/>
    </location>
</feature>
<dbReference type="Proteomes" id="UP001249851">
    <property type="component" value="Unassembled WGS sequence"/>
</dbReference>
<dbReference type="AlphaFoldDB" id="A0AAD9V1H7"/>
<dbReference type="InterPro" id="IPR001878">
    <property type="entry name" value="Znf_CCHC"/>
</dbReference>
<evidence type="ECO:0000313" key="3">
    <source>
        <dbReference type="EMBL" id="KAK2557300.1"/>
    </source>
</evidence>
<protein>
    <recommendedName>
        <fullName evidence="2">CCHC-type domain-containing protein</fullName>
    </recommendedName>
</protein>
<dbReference type="InterPro" id="IPR036875">
    <property type="entry name" value="Znf_CCHC_sf"/>
</dbReference>
<dbReference type="InterPro" id="IPR005312">
    <property type="entry name" value="DUF1759"/>
</dbReference>
<dbReference type="SMART" id="SM00343">
    <property type="entry name" value="ZnF_C2HC"/>
    <property type="match status" value="3"/>
</dbReference>
<dbReference type="Gene3D" id="2.40.70.10">
    <property type="entry name" value="Acid Proteases"/>
    <property type="match status" value="1"/>
</dbReference>
<dbReference type="PANTHER" id="PTHR47331:SF5">
    <property type="entry name" value="RIBONUCLEASE H"/>
    <property type="match status" value="1"/>
</dbReference>